<feature type="transmembrane region" description="Helical" evidence="1">
    <location>
        <begin position="39"/>
        <end position="60"/>
    </location>
</feature>
<accession>A0A124GP00</accession>
<protein>
    <submittedName>
        <fullName evidence="2">Uncharacterized protein</fullName>
    </submittedName>
</protein>
<dbReference type="AlphaFoldDB" id="A0A124GP00"/>
<keyword evidence="1" id="KW-0472">Membrane</keyword>
<evidence type="ECO:0000256" key="1">
    <source>
        <dbReference type="SAM" id="Phobius"/>
    </source>
</evidence>
<geneLocation type="mitochondrion" evidence="2"/>
<comment type="caution">
    <text evidence="2">The sequence shown here is derived from an EMBL/GenBank/DDBJ whole genome shotgun (WGS) entry which is preliminary data.</text>
</comment>
<name>A0A124GP00_PICGL</name>
<keyword evidence="1" id="KW-1133">Transmembrane helix</keyword>
<sequence>MLLLNWLVLLKRLLRLNLQPLLLLRLSLFPLLLLDQLMLLMLLVVVDLLMLLSLFPSLLLMDMELGKGKLGLGTPRLVNLHLYRI</sequence>
<keyword evidence="1" id="KW-0812">Transmembrane</keyword>
<proteinExistence type="predicted"/>
<organism evidence="2">
    <name type="scientific">Picea glauca</name>
    <name type="common">White spruce</name>
    <name type="synonym">Pinus glauca</name>
    <dbReference type="NCBI Taxonomy" id="3330"/>
    <lineage>
        <taxon>Eukaryota</taxon>
        <taxon>Viridiplantae</taxon>
        <taxon>Streptophyta</taxon>
        <taxon>Embryophyta</taxon>
        <taxon>Tracheophyta</taxon>
        <taxon>Spermatophyta</taxon>
        <taxon>Pinopsida</taxon>
        <taxon>Pinidae</taxon>
        <taxon>Conifers I</taxon>
        <taxon>Pinales</taxon>
        <taxon>Pinaceae</taxon>
        <taxon>Picea</taxon>
    </lineage>
</organism>
<reference evidence="2" key="1">
    <citation type="journal article" date="2015" name="Genome Biol. Evol.">
        <title>Organellar Genomes of White Spruce (Picea glauca): Assembly and Annotation.</title>
        <authorList>
            <person name="Jackman S.D."/>
            <person name="Warren R.L."/>
            <person name="Gibb E.A."/>
            <person name="Vandervalk B.P."/>
            <person name="Mohamadi H."/>
            <person name="Chu J."/>
            <person name="Raymond A."/>
            <person name="Pleasance S."/>
            <person name="Coope R."/>
            <person name="Wildung M.R."/>
            <person name="Ritland C.E."/>
            <person name="Bousquet J."/>
            <person name="Jones S.J."/>
            <person name="Bohlmann J."/>
            <person name="Birol I."/>
        </authorList>
    </citation>
    <scope>NUCLEOTIDE SEQUENCE [LARGE SCALE GENOMIC DNA]</scope>
    <source>
        <tissue evidence="2">Flushing bud</tissue>
    </source>
</reference>
<dbReference type="EMBL" id="LKAM01000001">
    <property type="protein sequence ID" value="KUM50407.1"/>
    <property type="molecule type" value="Genomic_DNA"/>
</dbReference>
<gene>
    <name evidence="2" type="ORF">ABT39_MTgene250</name>
</gene>
<evidence type="ECO:0000313" key="2">
    <source>
        <dbReference type="EMBL" id="KUM50407.1"/>
    </source>
</evidence>
<keyword evidence="2" id="KW-0496">Mitochondrion</keyword>